<protein>
    <recommendedName>
        <fullName evidence="5">Capsid vertex protein</fullName>
    </recommendedName>
    <alternativeName>
        <fullName evidence="5">gp24</fullName>
    </alternativeName>
    <component>
        <recommendedName>
            <fullName evidence="5">Mature capsid vertex protein</fullName>
        </recommendedName>
        <alternativeName>
            <fullName evidence="5">gp24*</fullName>
        </alternativeName>
    </component>
</protein>
<dbReference type="Proteomes" id="UP000008730">
    <property type="component" value="Segment"/>
</dbReference>
<dbReference type="OrthoDB" id="2627at10239"/>
<comment type="PTM">
    <text evidence="5">Proteolytic cleavage at the N-terminus by the prohead core protein protease gives rise to the mature capsid vertex protein.</text>
</comment>
<dbReference type="KEGG" id="vg:9926076"/>
<dbReference type="Gene3D" id="2.10.10.40">
    <property type="match status" value="1"/>
</dbReference>
<evidence type="ECO:0000313" key="7">
    <source>
        <dbReference type="Proteomes" id="UP000008730"/>
    </source>
</evidence>
<feature type="chain" id="PRO_5023387621" description="Capsid vertex protein" evidence="5">
    <location>
        <begin position="1"/>
        <end position="430"/>
    </location>
</feature>
<name>E5E4G6_9CAUD</name>
<dbReference type="InterPro" id="IPR010762">
    <property type="entry name" value="Gp23/Gp24_T4-like"/>
</dbReference>
<dbReference type="GeneID" id="9926076"/>
<evidence type="ECO:0000256" key="4">
    <source>
        <dbReference type="ARBA" id="ARBA00022921"/>
    </source>
</evidence>
<dbReference type="Gene3D" id="3.30.2320.40">
    <property type="match status" value="1"/>
</dbReference>
<evidence type="ECO:0000313" key="6">
    <source>
        <dbReference type="EMBL" id="ADG36150.1"/>
    </source>
</evidence>
<dbReference type="Pfam" id="PF07068">
    <property type="entry name" value="Gp23"/>
    <property type="match status" value="1"/>
</dbReference>
<gene>
    <name evidence="6" type="primary">24</name>
    <name evidence="6" type="ORF">Acj61p185</name>
</gene>
<feature type="site" description="Cleavage" evidence="5">
    <location>
        <begin position="9"/>
        <end position="10"/>
    </location>
</feature>
<keyword evidence="2 5" id="KW-0167">Capsid protein</keyword>
<evidence type="ECO:0000256" key="1">
    <source>
        <dbReference type="ARBA" id="ARBA00004328"/>
    </source>
</evidence>
<feature type="chain" id="PRO_5023387620" description="Mature capsid vertex protein" evidence="5">
    <location>
        <begin position="10"/>
        <end position="430"/>
    </location>
</feature>
<proteinExistence type="inferred from homology"/>
<keyword evidence="3 5" id="KW-0946">Virion</keyword>
<dbReference type="RefSeq" id="YP_004009802.1">
    <property type="nucleotide sequence ID" value="NC_014661.1"/>
</dbReference>
<keyword evidence="7" id="KW-1185">Reference proteome</keyword>
<dbReference type="InterPro" id="IPR038999">
    <property type="entry name" value="CAPSP"/>
</dbReference>
<dbReference type="EMBL" id="GU911519">
    <property type="protein sequence ID" value="ADG36150.1"/>
    <property type="molecule type" value="Genomic_DNA"/>
</dbReference>
<evidence type="ECO:0000256" key="5">
    <source>
        <dbReference type="HAMAP-Rule" id="MF_04113"/>
    </source>
</evidence>
<comment type="subcellular location">
    <molecule>Capsid vertex protein</molecule>
    <subcellularLocation>
        <location evidence="5">Virion</location>
    </subcellularLocation>
    <text evidence="5">Part of the icosahedric capsid shell of the immature virion.</text>
</comment>
<dbReference type="HAMAP" id="MF_04113">
    <property type="entry name" value="CAPSID_P_T4"/>
    <property type="match status" value="1"/>
</dbReference>
<dbReference type="GO" id="GO:0019028">
    <property type="term" value="C:viral capsid"/>
    <property type="evidence" value="ECO:0007669"/>
    <property type="project" value="UniProtKB-UniRule"/>
</dbReference>
<comment type="subunit">
    <text evidence="5">Homopentamer. Interacts with the portal protein. Interacts with the major capsid protein that forms hexamers.</text>
</comment>
<comment type="similarity">
    <text evidence="5">Belongs to the Tevenvirinae capsid vertex protein family.</text>
</comment>
<organism evidence="6 7">
    <name type="scientific">Acinetobacter phage Acj61</name>
    <dbReference type="NCBI Taxonomy" id="760732"/>
    <lineage>
        <taxon>Viruses</taxon>
        <taxon>Duplodnaviria</taxon>
        <taxon>Heunggongvirae</taxon>
        <taxon>Uroviricota</taxon>
        <taxon>Caudoviricetes</taxon>
        <taxon>Pantevenvirales</taxon>
        <taxon>Straboviridae</taxon>
        <taxon>Twarogvirinae</taxon>
        <taxon>Lasallevirus</taxon>
        <taxon>Lasallevirus Acj61</taxon>
        <taxon>Acinetobacter virus Acj61</taxon>
    </lineage>
</organism>
<sequence length="430" mass="46817">MSISNLLSESNTTISNAQGRPALLALTRATTKLIYQDLVATQYTNQPTAALYGVKYLNPNKELSFVTGATYSGQYGSKDRETLEEITTANKDSFTKGKLFLFQDVVFKSLSDTPFAGSTETEIFDIISEANAASTIRMAPEAADTSKFETPTGDVSAAGFVVNKWQAPVKSRKFKTELTVELAQDMEAAGFDAPTMLEDILATQMAEEVNKDVLQSLVTVSSRFKVNGVSDKGVLDLSTLGSSVDQARNLYRFICEMNASIQRATSYSATYVVASSRVAALLASSGWLQQKEGQPETCYGVLNNSLVVYCDNNSPVEYVIVGVKDSYGPEEMIGSLFYAPYAEGLSKDADPTDHIGAYKVINDPDSLQPKLMLLIRYALCVNPYTMGLTDEEARIIDASDIDNFAGRSQMSVFLGVKLPKLKGDELPKQD</sequence>
<accession>E5E4G6</accession>
<evidence type="ECO:0000256" key="3">
    <source>
        <dbReference type="ARBA" id="ARBA00022844"/>
    </source>
</evidence>
<comment type="subcellular location">
    <subcellularLocation>
        <location evidence="1">Virion</location>
    </subcellularLocation>
</comment>
<evidence type="ECO:0000256" key="2">
    <source>
        <dbReference type="ARBA" id="ARBA00022561"/>
    </source>
</evidence>
<comment type="subcellular location">
    <molecule>Mature capsid vertex protein</molecule>
    <subcellularLocation>
        <location evidence="5">Virion</location>
    </subcellularLocation>
    <text evidence="5">Part of the icosahedric capsid shell of the mature virion.</text>
</comment>
<reference evidence="6 7" key="1">
    <citation type="journal article" date="2010" name="Virol. J.">
        <title>Genomes of the T4-related bacteriophages as windows on microbial genome evolution.</title>
        <authorList>
            <person name="Petrov V.M."/>
            <person name="Ratnayaka S."/>
            <person name="Nolan J.M."/>
            <person name="Miller E.S."/>
            <person name="Karam J.D."/>
        </authorList>
    </citation>
    <scope>NUCLEOTIDE SEQUENCE [LARGE SCALE GENOMIC DNA]</scope>
</reference>
<comment type="function">
    <text evidence="5">Capsid protein that self-associates to form pentons, building the capsid in association with hexamers of the major capsid protein and one dodecamer of the portal protein.</text>
</comment>
<keyword evidence="4 5" id="KW-0426">Late protein</keyword>